<feature type="compositionally biased region" description="Basic and acidic residues" evidence="1">
    <location>
        <begin position="413"/>
        <end position="432"/>
    </location>
</feature>
<name>A0A1G1UYF8_9BACT</name>
<reference evidence="2 3" key="1">
    <citation type="journal article" date="2016" name="Nat. Commun.">
        <title>Thousands of microbial genomes shed light on interconnected biogeochemical processes in an aquifer system.</title>
        <authorList>
            <person name="Anantharaman K."/>
            <person name="Brown C.T."/>
            <person name="Hug L.A."/>
            <person name="Sharon I."/>
            <person name="Castelle C.J."/>
            <person name="Probst A.J."/>
            <person name="Thomas B.C."/>
            <person name="Singh A."/>
            <person name="Wilkins M.J."/>
            <person name="Karaoz U."/>
            <person name="Brodie E.L."/>
            <person name="Williams K.H."/>
            <person name="Hubbard S.S."/>
            <person name="Banfield J.F."/>
        </authorList>
    </citation>
    <scope>NUCLEOTIDE SEQUENCE [LARGE SCALE GENOMIC DNA]</scope>
</reference>
<dbReference type="AlphaFoldDB" id="A0A1G1UYF8"/>
<proteinExistence type="predicted"/>
<dbReference type="Proteomes" id="UP000177967">
    <property type="component" value="Unassembled WGS sequence"/>
</dbReference>
<evidence type="ECO:0000313" key="3">
    <source>
        <dbReference type="Proteomes" id="UP000177967"/>
    </source>
</evidence>
<feature type="region of interest" description="Disordered" evidence="1">
    <location>
        <begin position="360"/>
        <end position="432"/>
    </location>
</feature>
<organism evidence="2 3">
    <name type="scientific">Candidatus Blackburnbacteria bacterium RIFCSPHIGHO2_01_FULL_43_15b</name>
    <dbReference type="NCBI Taxonomy" id="1797513"/>
    <lineage>
        <taxon>Bacteria</taxon>
        <taxon>Candidatus Blackburniibacteriota</taxon>
    </lineage>
</organism>
<dbReference type="EMBL" id="MHBW01000031">
    <property type="protein sequence ID" value="OGY08115.1"/>
    <property type="molecule type" value="Genomic_DNA"/>
</dbReference>
<protein>
    <submittedName>
        <fullName evidence="2">Uncharacterized protein</fullName>
    </submittedName>
</protein>
<feature type="compositionally biased region" description="Basic and acidic residues" evidence="1">
    <location>
        <begin position="123"/>
        <end position="134"/>
    </location>
</feature>
<gene>
    <name evidence="2" type="ORF">A2782_03825</name>
</gene>
<comment type="caution">
    <text evidence="2">The sequence shown here is derived from an EMBL/GenBank/DDBJ whole genome shotgun (WGS) entry which is preliminary data.</text>
</comment>
<feature type="region of interest" description="Disordered" evidence="1">
    <location>
        <begin position="105"/>
        <end position="134"/>
    </location>
</feature>
<evidence type="ECO:0000313" key="2">
    <source>
        <dbReference type="EMBL" id="OGY08115.1"/>
    </source>
</evidence>
<evidence type="ECO:0000256" key="1">
    <source>
        <dbReference type="SAM" id="MobiDB-lite"/>
    </source>
</evidence>
<sequence>MTELAPQSEFQQSQIGSFIVQLEHSLRLREVDTQYPEEVRKAISDKDFWYGKRGFWTRRSSTHSPPERTQELVCFTLSEESQKLGSTSTDVQSLKRMLNISSESPTLDDLRAATGGTSGGGERTAEPAKTKEKLPRFRDRDEQIAYRTYQEAWNPNPLMANRADYWFENERARLRARGEAGQASEKREARPPLRWLLDEINASLRERGADPNDREQVEAQIRNDEFWLGTPESFWEKLATGSGQKPEDFQEEKCREVLEDIRTRRGGHDDRAELRTLFGLPPGYKFDLYDLIDITNGFITHSQLVEQEASLGQDEEVEVAPETPSAPEVAAAEVAPMQDLLKEEERKDQTQRWQRFRGSLTPSYSTEPEATVVEEGADGDEDLTNGLRDAFLKAQQKQSRVDKGGGKARKRQKIDAQVHRAQELQEKWRNSV</sequence>
<accession>A0A1G1UYF8</accession>